<dbReference type="AlphaFoldDB" id="A0A448YJH9"/>
<evidence type="ECO:0000313" key="8">
    <source>
        <dbReference type="EMBL" id="VEU21028.1"/>
    </source>
</evidence>
<comment type="subunit">
    <text evidence="4">Eukaryotic pyruvate dehydrogenase (PDH) complexes are organized as a core consisting of the oligomeric dihydrolipoamide acetyl-transferase (E2), around which are arranged multiple copies of pyruvate dehydrogenase (E1), dihydrolipoamide dehydrogenase (E3) and protein X (E3BP) bound by non-covalent bonds.</text>
</comment>
<dbReference type="InterPro" id="IPR003016">
    <property type="entry name" value="2-oxoA_DH_lipoyl-BS"/>
</dbReference>
<evidence type="ECO:0000256" key="3">
    <source>
        <dbReference type="ARBA" id="ARBA00022946"/>
    </source>
</evidence>
<feature type="compositionally biased region" description="Low complexity" evidence="5">
    <location>
        <begin position="130"/>
        <end position="148"/>
    </location>
</feature>
<sequence>MLRTFSIRTTRMVARSVLTRRAFTTSLTRLDVRVYGMPAMSPTMDEGGLVSWIVKEGDAFASGDELLEVETDKATMQVDALDDGKLAKIIVPAGTNNVKVGAPIAFLCDEDEDIASLTFPDISTLAAAKPAAPAKEEPAPAAAAAPAPAATPAPTAPASTSLPTKANPEQVFFPSVEFLLEENHVSREDALQKITATGPNGKILRGDVLVYLGKLSADVNNSIASYIEKSEHLDLSHVELAEKAKPETVQEGAAAEGEAEAVATAAAAPPPKPEPTKVSQQFVISSAVPSKILAALVAKAATKAETAAYAAKDYEPSELIDPLFEDLIAPPANAERFTVSYSINTAPAPVASKEIVDEFDFEPYEEPVKAAGKPDLLTTVDVELVCNDKVVDSKVKADVFVSKFGNYLSQIDRKFGQNA</sequence>
<dbReference type="PANTHER" id="PTHR23151:SF82">
    <property type="entry name" value="PYRUVATE DEHYDROGENASE COMPLEX PROTEIN X COMPONENT, MITOCHONDRIAL"/>
    <property type="match status" value="1"/>
</dbReference>
<dbReference type="InterPro" id="IPR011053">
    <property type="entry name" value="Single_hybrid_motif"/>
</dbReference>
<dbReference type="GO" id="GO:0045254">
    <property type="term" value="C:pyruvate dehydrogenase complex"/>
    <property type="evidence" value="ECO:0007669"/>
    <property type="project" value="InterPro"/>
</dbReference>
<dbReference type="Gene3D" id="4.10.320.10">
    <property type="entry name" value="E3-binding domain"/>
    <property type="match status" value="1"/>
</dbReference>
<feature type="region of interest" description="Disordered" evidence="5">
    <location>
        <begin position="130"/>
        <end position="166"/>
    </location>
</feature>
<evidence type="ECO:0000256" key="5">
    <source>
        <dbReference type="SAM" id="MobiDB-lite"/>
    </source>
</evidence>
<evidence type="ECO:0000313" key="9">
    <source>
        <dbReference type="Proteomes" id="UP000290900"/>
    </source>
</evidence>
<dbReference type="STRING" id="13370.A0A448YJH9"/>
<dbReference type="PANTHER" id="PTHR23151">
    <property type="entry name" value="DIHYDROLIPOAMIDE ACETYL/SUCCINYL-TRANSFERASE-RELATED"/>
    <property type="match status" value="1"/>
</dbReference>
<comment type="similarity">
    <text evidence="1">Belongs to the 2-oxoacid dehydrogenase family.</text>
</comment>
<dbReference type="SUPFAM" id="SSF47005">
    <property type="entry name" value="Peripheral subunit-binding domain of 2-oxo acid dehydrogenase complex"/>
    <property type="match status" value="1"/>
</dbReference>
<dbReference type="PROSITE" id="PS50968">
    <property type="entry name" value="BIOTINYL_LIPOYL"/>
    <property type="match status" value="1"/>
</dbReference>
<dbReference type="CDD" id="cd06849">
    <property type="entry name" value="lipoyl_domain"/>
    <property type="match status" value="1"/>
</dbReference>
<dbReference type="InterPro" id="IPR000089">
    <property type="entry name" value="Biotin_lipoyl"/>
</dbReference>
<dbReference type="Pfam" id="PF00364">
    <property type="entry name" value="Biotin_lipoyl"/>
    <property type="match status" value="1"/>
</dbReference>
<keyword evidence="2" id="KW-0450">Lipoyl</keyword>
<dbReference type="Proteomes" id="UP000290900">
    <property type="component" value="Unassembled WGS sequence"/>
</dbReference>
<dbReference type="Gene3D" id="2.40.50.100">
    <property type="match status" value="1"/>
</dbReference>
<accession>A0A448YJH9</accession>
<dbReference type="InterPro" id="IPR036625">
    <property type="entry name" value="E3-bd_dom_sf"/>
</dbReference>
<evidence type="ECO:0000259" key="6">
    <source>
        <dbReference type="PROSITE" id="PS50968"/>
    </source>
</evidence>
<dbReference type="FunCoup" id="A0A448YJH9">
    <property type="interactions" value="120"/>
</dbReference>
<dbReference type="EMBL" id="CAACVR010000009">
    <property type="protein sequence ID" value="VEU21028.1"/>
    <property type="molecule type" value="Genomic_DNA"/>
</dbReference>
<dbReference type="SUPFAM" id="SSF51230">
    <property type="entry name" value="Single hybrid motif"/>
    <property type="match status" value="1"/>
</dbReference>
<dbReference type="InParanoid" id="A0A448YJH9"/>
<organism evidence="8 9">
    <name type="scientific">Brettanomyces naardenensis</name>
    <name type="common">Yeast</name>
    <dbReference type="NCBI Taxonomy" id="13370"/>
    <lineage>
        <taxon>Eukaryota</taxon>
        <taxon>Fungi</taxon>
        <taxon>Dikarya</taxon>
        <taxon>Ascomycota</taxon>
        <taxon>Saccharomycotina</taxon>
        <taxon>Pichiomycetes</taxon>
        <taxon>Pichiales</taxon>
        <taxon>Pichiaceae</taxon>
        <taxon>Brettanomyces</taxon>
    </lineage>
</organism>
<dbReference type="InterPro" id="IPR045257">
    <property type="entry name" value="E2/Pdx1"/>
</dbReference>
<dbReference type="OrthoDB" id="202158at2759"/>
<dbReference type="PROSITE" id="PS00189">
    <property type="entry name" value="LIPOYL"/>
    <property type="match status" value="1"/>
</dbReference>
<keyword evidence="3" id="KW-0809">Transit peptide</keyword>
<evidence type="ECO:0000256" key="2">
    <source>
        <dbReference type="ARBA" id="ARBA00022823"/>
    </source>
</evidence>
<feature type="domain" description="Peripheral subunit-binding (PSBD)" evidence="7">
    <location>
        <begin position="171"/>
        <end position="212"/>
    </location>
</feature>
<keyword evidence="9" id="KW-1185">Reference proteome</keyword>
<dbReference type="GO" id="GO:0004742">
    <property type="term" value="F:dihydrolipoyllysine-residue acetyltransferase activity"/>
    <property type="evidence" value="ECO:0007669"/>
    <property type="project" value="TreeGrafter"/>
</dbReference>
<dbReference type="PROSITE" id="PS51826">
    <property type="entry name" value="PSBD"/>
    <property type="match status" value="1"/>
</dbReference>
<gene>
    <name evidence="8" type="ORF">BRENAR_LOCUS1763</name>
</gene>
<feature type="domain" description="Lipoyl-binding" evidence="6">
    <location>
        <begin position="32"/>
        <end position="108"/>
    </location>
</feature>
<dbReference type="InterPro" id="IPR004167">
    <property type="entry name" value="PSBD"/>
</dbReference>
<evidence type="ECO:0000259" key="7">
    <source>
        <dbReference type="PROSITE" id="PS51826"/>
    </source>
</evidence>
<proteinExistence type="inferred from homology"/>
<dbReference type="FunFam" id="2.40.50.100:FF:000010">
    <property type="entry name" value="Acetyltransferase component of pyruvate dehydrogenase complex"/>
    <property type="match status" value="1"/>
</dbReference>
<name>A0A448YJH9_BRENA</name>
<protein>
    <submittedName>
        <fullName evidence="8">DEKNAAC101976</fullName>
    </submittedName>
</protein>
<evidence type="ECO:0000256" key="4">
    <source>
        <dbReference type="ARBA" id="ARBA00065810"/>
    </source>
</evidence>
<reference evidence="8 9" key="1">
    <citation type="submission" date="2018-12" db="EMBL/GenBank/DDBJ databases">
        <authorList>
            <person name="Tiukova I."/>
            <person name="Dainat J."/>
        </authorList>
    </citation>
    <scope>NUCLEOTIDE SEQUENCE [LARGE SCALE GENOMIC DNA]</scope>
</reference>
<evidence type="ECO:0000256" key="1">
    <source>
        <dbReference type="ARBA" id="ARBA00007317"/>
    </source>
</evidence>
<dbReference type="GO" id="GO:0006086">
    <property type="term" value="P:pyruvate decarboxylation to acetyl-CoA"/>
    <property type="evidence" value="ECO:0007669"/>
    <property type="project" value="InterPro"/>
</dbReference>